<organism evidence="4 5">
    <name type="scientific">Negativicoccus succinicivorans</name>
    <dbReference type="NCBI Taxonomy" id="620903"/>
    <lineage>
        <taxon>Bacteria</taxon>
        <taxon>Bacillati</taxon>
        <taxon>Bacillota</taxon>
        <taxon>Negativicutes</taxon>
        <taxon>Veillonellales</taxon>
        <taxon>Veillonellaceae</taxon>
        <taxon>Negativicoccus</taxon>
    </lineage>
</organism>
<evidence type="ECO:0000313" key="4">
    <source>
        <dbReference type="EMBL" id="MBB6478098.1"/>
    </source>
</evidence>
<dbReference type="OrthoDB" id="9811076at2"/>
<reference evidence="4 5" key="1">
    <citation type="submission" date="2020-08" db="EMBL/GenBank/DDBJ databases">
        <title>Genomic Encyclopedia of Type Strains, Phase IV (KMG-IV): sequencing the most valuable type-strain genomes for metagenomic binning, comparative biology and taxonomic classification.</title>
        <authorList>
            <person name="Goeker M."/>
        </authorList>
    </citation>
    <scope>NUCLEOTIDE SEQUENCE [LARGE SCALE GENOMIC DNA]</scope>
    <source>
        <strain evidence="4 5">DSM 21255</strain>
    </source>
</reference>
<dbReference type="InterPro" id="IPR038157">
    <property type="entry name" value="FeoA_core_dom"/>
</dbReference>
<evidence type="ECO:0000259" key="3">
    <source>
        <dbReference type="SMART" id="SM00899"/>
    </source>
</evidence>
<dbReference type="PANTHER" id="PTHR42954">
    <property type="entry name" value="FE(2+) TRANSPORT PROTEIN A"/>
    <property type="match status" value="1"/>
</dbReference>
<gene>
    <name evidence="4" type="ORF">HNR45_001159</name>
</gene>
<dbReference type="InterPro" id="IPR007167">
    <property type="entry name" value="Fe-transptr_FeoA-like"/>
</dbReference>
<evidence type="ECO:0000313" key="5">
    <source>
        <dbReference type="Proteomes" id="UP000591941"/>
    </source>
</evidence>
<dbReference type="Pfam" id="PF04023">
    <property type="entry name" value="FeoA"/>
    <property type="match status" value="1"/>
</dbReference>
<keyword evidence="5" id="KW-1185">Reference proteome</keyword>
<comment type="caution">
    <text evidence="4">The sequence shown here is derived from an EMBL/GenBank/DDBJ whole genome shotgun (WGS) entry which is preliminary data.</text>
</comment>
<dbReference type="SUPFAM" id="SSF50037">
    <property type="entry name" value="C-terminal domain of transcriptional repressors"/>
    <property type="match status" value="1"/>
</dbReference>
<name>A0A841R5P7_9FIRM</name>
<dbReference type="InterPro" id="IPR008988">
    <property type="entry name" value="Transcriptional_repressor_C"/>
</dbReference>
<proteinExistence type="predicted"/>
<dbReference type="AlphaFoldDB" id="A0A841R5P7"/>
<dbReference type="InterPro" id="IPR052713">
    <property type="entry name" value="FeoA"/>
</dbReference>
<evidence type="ECO:0000256" key="2">
    <source>
        <dbReference type="SAM" id="MobiDB-lite"/>
    </source>
</evidence>
<dbReference type="SMART" id="SM00899">
    <property type="entry name" value="FeoA"/>
    <property type="match status" value="1"/>
</dbReference>
<dbReference type="Proteomes" id="UP000591941">
    <property type="component" value="Unassembled WGS sequence"/>
</dbReference>
<protein>
    <submittedName>
        <fullName evidence="4">Ferrous iron transport protein A</fullName>
    </submittedName>
</protein>
<feature type="region of interest" description="Disordered" evidence="2">
    <location>
        <begin position="1"/>
        <end position="21"/>
    </location>
</feature>
<accession>A0A841R5P7</accession>
<dbReference type="GO" id="GO:0046914">
    <property type="term" value="F:transition metal ion binding"/>
    <property type="evidence" value="ECO:0007669"/>
    <property type="project" value="InterPro"/>
</dbReference>
<sequence>MAERTLAQLRPGETGEITRVEGRGNVQHRLIDMGVVRGARATVMKEAPLGDPIEIKVKGFNLSLRKAEAEMIYVKTQEEQDESD</sequence>
<dbReference type="GeneID" id="93486420"/>
<dbReference type="EMBL" id="JACHHI010000005">
    <property type="protein sequence ID" value="MBB6478098.1"/>
    <property type="molecule type" value="Genomic_DNA"/>
</dbReference>
<dbReference type="Gene3D" id="2.30.30.90">
    <property type="match status" value="1"/>
</dbReference>
<dbReference type="RefSeq" id="WP_024048534.1">
    <property type="nucleotide sequence ID" value="NZ_CABWNB010000004.1"/>
</dbReference>
<feature type="domain" description="Ferrous iron transporter FeoA-like" evidence="3">
    <location>
        <begin position="4"/>
        <end position="76"/>
    </location>
</feature>
<dbReference type="PANTHER" id="PTHR42954:SF2">
    <property type="entry name" value="FE(2+) TRANSPORT PROTEIN A"/>
    <property type="match status" value="1"/>
</dbReference>
<evidence type="ECO:0000256" key="1">
    <source>
        <dbReference type="ARBA" id="ARBA00023004"/>
    </source>
</evidence>
<keyword evidence="1" id="KW-0408">Iron</keyword>